<dbReference type="InterPro" id="IPR036237">
    <property type="entry name" value="Xyl_isomerase-like_sf"/>
</dbReference>
<name>A0A5M6DFD4_9BACT</name>
<keyword evidence="2" id="KW-0413">Isomerase</keyword>
<dbReference type="EMBL" id="VWOX01000002">
    <property type="protein sequence ID" value="KAA5546103.1"/>
    <property type="molecule type" value="Genomic_DNA"/>
</dbReference>
<dbReference type="Proteomes" id="UP000324479">
    <property type="component" value="Unassembled WGS sequence"/>
</dbReference>
<proteinExistence type="predicted"/>
<dbReference type="SUPFAM" id="SSF51658">
    <property type="entry name" value="Xylose isomerase-like"/>
    <property type="match status" value="1"/>
</dbReference>
<sequence length="258" mass="27760">MAELKLAVRLDSLGLPLKRGLDVAARLGVRGVELNARGEVHPEALSETGLRHLRKMLEDRNLSVAALRFQTRRGYENPQDLQRRVEATKSAMSLAYKLGAPAVINSIGYVSDDKDDPRYNTLQAVIEDLGRFGARVGAFLAAETGAESGETLSEILGESEDGFVAVAFNPGQLIVNRHSVLDAVRVLKDRIVVVCATDGVVDLAAGRGIRVPIGEGTADFPQILATLEDSDFRGPVIVGRSDATLAELDQGVQYLTNL</sequence>
<reference evidence="2 3" key="1">
    <citation type="submission" date="2019-08" db="EMBL/GenBank/DDBJ databases">
        <authorList>
            <person name="Dhanesh K."/>
            <person name="Kumar G."/>
            <person name="Sasikala C."/>
            <person name="Venkata Ramana C."/>
        </authorList>
    </citation>
    <scope>NUCLEOTIDE SEQUENCE [LARGE SCALE GENOMIC DNA]</scope>
    <source>
        <strain evidence="2 3">JC645</strain>
    </source>
</reference>
<evidence type="ECO:0000259" key="1">
    <source>
        <dbReference type="Pfam" id="PF01261"/>
    </source>
</evidence>
<accession>A0A5M6DFD4</accession>
<dbReference type="PANTHER" id="PTHR12110:SF41">
    <property type="entry name" value="INOSOSE DEHYDRATASE"/>
    <property type="match status" value="1"/>
</dbReference>
<comment type="caution">
    <text evidence="2">The sequence shown here is derived from an EMBL/GenBank/DDBJ whole genome shotgun (WGS) entry which is preliminary data.</text>
</comment>
<dbReference type="InterPro" id="IPR013022">
    <property type="entry name" value="Xyl_isomerase-like_TIM-brl"/>
</dbReference>
<dbReference type="RefSeq" id="WP_150075110.1">
    <property type="nucleotide sequence ID" value="NZ_VWOX01000002.1"/>
</dbReference>
<dbReference type="Pfam" id="PF01261">
    <property type="entry name" value="AP_endonuc_2"/>
    <property type="match status" value="1"/>
</dbReference>
<keyword evidence="3" id="KW-1185">Reference proteome</keyword>
<dbReference type="AlphaFoldDB" id="A0A5M6DFD4"/>
<dbReference type="PANTHER" id="PTHR12110">
    <property type="entry name" value="HYDROXYPYRUVATE ISOMERASE"/>
    <property type="match status" value="1"/>
</dbReference>
<feature type="domain" description="Xylose isomerase-like TIM barrel" evidence="1">
    <location>
        <begin position="21"/>
        <end position="255"/>
    </location>
</feature>
<organism evidence="2 3">
    <name type="scientific">Roseiconus nitratireducens</name>
    <dbReference type="NCBI Taxonomy" id="2605748"/>
    <lineage>
        <taxon>Bacteria</taxon>
        <taxon>Pseudomonadati</taxon>
        <taxon>Planctomycetota</taxon>
        <taxon>Planctomycetia</taxon>
        <taxon>Pirellulales</taxon>
        <taxon>Pirellulaceae</taxon>
        <taxon>Roseiconus</taxon>
    </lineage>
</organism>
<dbReference type="InterPro" id="IPR050312">
    <property type="entry name" value="IolE/XylAMocC-like"/>
</dbReference>
<dbReference type="Gene3D" id="3.20.20.150">
    <property type="entry name" value="Divalent-metal-dependent TIM barrel enzymes"/>
    <property type="match status" value="1"/>
</dbReference>
<gene>
    <name evidence="2" type="ORF">FYK55_04190</name>
</gene>
<dbReference type="GO" id="GO:0016853">
    <property type="term" value="F:isomerase activity"/>
    <property type="evidence" value="ECO:0007669"/>
    <property type="project" value="UniProtKB-KW"/>
</dbReference>
<evidence type="ECO:0000313" key="2">
    <source>
        <dbReference type="EMBL" id="KAA5546103.1"/>
    </source>
</evidence>
<protein>
    <submittedName>
        <fullName evidence="2">Sugar phosphate isomerase/epimerase</fullName>
    </submittedName>
</protein>
<evidence type="ECO:0000313" key="3">
    <source>
        <dbReference type="Proteomes" id="UP000324479"/>
    </source>
</evidence>